<evidence type="ECO:0000256" key="2">
    <source>
        <dbReference type="RuleBase" id="RU000363"/>
    </source>
</evidence>
<dbReference type="Pfam" id="PF00106">
    <property type="entry name" value="adh_short"/>
    <property type="match status" value="1"/>
</dbReference>
<dbReference type="PRINTS" id="PR00081">
    <property type="entry name" value="GDHRDH"/>
</dbReference>
<accession>A0A7M7TH04</accession>
<dbReference type="PANTHER" id="PTHR43157">
    <property type="entry name" value="PHOSPHATIDYLINOSITOL-GLYCAN BIOSYNTHESIS CLASS F PROTEIN-RELATED"/>
    <property type="match status" value="1"/>
</dbReference>
<dbReference type="InParanoid" id="A0A7M7TH04"/>
<dbReference type="PRINTS" id="PR00080">
    <property type="entry name" value="SDRFAMILY"/>
</dbReference>
<name>A0A7M7TH04_STRPU</name>
<dbReference type="PANTHER" id="PTHR43157:SF31">
    <property type="entry name" value="PHOSPHATIDYLINOSITOL-GLYCAN BIOSYNTHESIS CLASS F PROTEIN"/>
    <property type="match status" value="1"/>
</dbReference>
<dbReference type="OMA" id="VADRCTC"/>
<dbReference type="CTD" id="147015"/>
<dbReference type="Gene3D" id="3.40.50.720">
    <property type="entry name" value="NAD(P)-binding Rossmann-like Domain"/>
    <property type="match status" value="1"/>
</dbReference>
<keyword evidence="3" id="KW-0812">Transmembrane</keyword>
<dbReference type="EnsemblMetazoa" id="XM_788773">
    <property type="protein sequence ID" value="XP_793866"/>
    <property type="gene ID" value="LOC589120"/>
</dbReference>
<proteinExistence type="inferred from homology"/>
<evidence type="ECO:0000256" key="3">
    <source>
        <dbReference type="SAM" id="Phobius"/>
    </source>
</evidence>
<dbReference type="GO" id="GO:0016491">
    <property type="term" value="F:oxidoreductase activity"/>
    <property type="evidence" value="ECO:0007669"/>
    <property type="project" value="UniProtKB-KW"/>
</dbReference>
<dbReference type="InterPro" id="IPR002347">
    <property type="entry name" value="SDR_fam"/>
</dbReference>
<dbReference type="InterPro" id="IPR036291">
    <property type="entry name" value="NAD(P)-bd_dom_sf"/>
</dbReference>
<reference evidence="4" key="2">
    <citation type="submission" date="2021-01" db="UniProtKB">
        <authorList>
            <consortium name="EnsemblMetazoa"/>
        </authorList>
    </citation>
    <scope>IDENTIFICATION</scope>
</reference>
<dbReference type="GeneID" id="589120"/>
<comment type="similarity">
    <text evidence="2">Belongs to the short-chain dehydrogenases/reductases (SDR) family.</text>
</comment>
<feature type="transmembrane region" description="Helical" evidence="3">
    <location>
        <begin position="25"/>
        <end position="44"/>
    </location>
</feature>
<dbReference type="KEGG" id="spu:589120"/>
<keyword evidence="3" id="KW-0472">Membrane</keyword>
<dbReference type="Proteomes" id="UP000007110">
    <property type="component" value="Unassembled WGS sequence"/>
</dbReference>
<keyword evidence="5" id="KW-1185">Reference proteome</keyword>
<sequence>MISLSTLSLERVPDFGQRGPGDLEWTTIALMMVVLVVGLYYYVVKVADRCSCPKRLDGKTVIVTGANTGIGKETARDLARRGARVILACRDAVRGREAEKDIRMSTGNDDVIFMKLNLASFDSIRHFAQEFNNTEERLDILVNNAGVINDGSLRTEEGHELVFGVNHLGHFLLTNILLDKLQKCAPSRVINVSSDAYMFGKLDLERLSVNDGRVKSYARSKLANVLFTRQLADKMAGTGVVSFSLHPGSVNTEIKRNWAGWLRALAPLISFFFLKSVKAGAQTSIHCAVSDDILDQSGEFFKGCQVQKLSRTAQDQDLAQRLWDVSLEMTGLQSS</sequence>
<dbReference type="RefSeq" id="XP_793866.1">
    <property type="nucleotide sequence ID" value="XM_788773.5"/>
</dbReference>
<organism evidence="4 5">
    <name type="scientific">Strongylocentrotus purpuratus</name>
    <name type="common">Purple sea urchin</name>
    <dbReference type="NCBI Taxonomy" id="7668"/>
    <lineage>
        <taxon>Eukaryota</taxon>
        <taxon>Metazoa</taxon>
        <taxon>Echinodermata</taxon>
        <taxon>Eleutherozoa</taxon>
        <taxon>Echinozoa</taxon>
        <taxon>Echinoidea</taxon>
        <taxon>Euechinoidea</taxon>
        <taxon>Echinacea</taxon>
        <taxon>Camarodonta</taxon>
        <taxon>Echinidea</taxon>
        <taxon>Strongylocentrotidae</taxon>
        <taxon>Strongylocentrotus</taxon>
    </lineage>
</organism>
<keyword evidence="1" id="KW-0560">Oxidoreductase</keyword>
<dbReference type="AlphaFoldDB" id="A0A7M7TH04"/>
<dbReference type="SUPFAM" id="SSF51735">
    <property type="entry name" value="NAD(P)-binding Rossmann-fold domains"/>
    <property type="match status" value="1"/>
</dbReference>
<dbReference type="FunCoup" id="A0A7M7TH04">
    <property type="interactions" value="539"/>
</dbReference>
<evidence type="ECO:0000256" key="1">
    <source>
        <dbReference type="ARBA" id="ARBA00023002"/>
    </source>
</evidence>
<reference evidence="5" key="1">
    <citation type="submission" date="2015-02" db="EMBL/GenBank/DDBJ databases">
        <title>Genome sequencing for Strongylocentrotus purpuratus.</title>
        <authorList>
            <person name="Murali S."/>
            <person name="Liu Y."/>
            <person name="Vee V."/>
            <person name="English A."/>
            <person name="Wang M."/>
            <person name="Skinner E."/>
            <person name="Han Y."/>
            <person name="Muzny D.M."/>
            <person name="Worley K.C."/>
            <person name="Gibbs R.A."/>
        </authorList>
    </citation>
    <scope>NUCLEOTIDE SEQUENCE</scope>
</reference>
<keyword evidence="3" id="KW-1133">Transmembrane helix</keyword>
<protein>
    <submittedName>
        <fullName evidence="4">Uncharacterized protein</fullName>
    </submittedName>
</protein>
<evidence type="ECO:0000313" key="5">
    <source>
        <dbReference type="Proteomes" id="UP000007110"/>
    </source>
</evidence>
<dbReference type="OrthoDB" id="191139at2759"/>
<evidence type="ECO:0000313" key="4">
    <source>
        <dbReference type="EnsemblMetazoa" id="XP_793866"/>
    </source>
</evidence>